<dbReference type="AlphaFoldDB" id="A0A2T6AFM1"/>
<protein>
    <submittedName>
        <fullName evidence="1">Uncharacterized protein</fullName>
    </submittedName>
</protein>
<dbReference type="RefSeq" id="WP_108172894.1">
    <property type="nucleotide sequence ID" value="NZ_QBKQ01000003.1"/>
</dbReference>
<dbReference type="OrthoDB" id="6888424at2"/>
<proteinExistence type="predicted"/>
<keyword evidence="2" id="KW-1185">Reference proteome</keyword>
<gene>
    <name evidence="1" type="ORF">C8P64_3045</name>
</gene>
<dbReference type="EMBL" id="QBKQ01000003">
    <property type="protein sequence ID" value="PTX42615.1"/>
    <property type="molecule type" value="Genomic_DNA"/>
</dbReference>
<sequence>MIGENKIIYKYLNEDVFNNKINYSYSKFGGIEFLKSWEEKRDKCLDILLKNNAGSHKTEDDSRTNIQLERWLNNDIVFSELDKVHLLIKRFEVTKRIYEFYDADFRRINKDVTYNNLNLYINFGLVMVKLFDRYKHLQYLNSLLKLVDIICSRINELNQNAETSNYRAASKLLWAEKRIIKELCENKNIDL</sequence>
<reference evidence="1 2" key="1">
    <citation type="submission" date="2018-04" db="EMBL/GenBank/DDBJ databases">
        <title>Genomic Encyclopedia of Archaeal and Bacterial Type Strains, Phase II (KMG-II): from individual species to whole genera.</title>
        <authorList>
            <person name="Goeker M."/>
        </authorList>
    </citation>
    <scope>NUCLEOTIDE SEQUENCE [LARGE SCALE GENOMIC DNA]</scope>
    <source>
        <strain evidence="1 2">DSM 23082</strain>
    </source>
</reference>
<dbReference type="Proteomes" id="UP000244174">
    <property type="component" value="Unassembled WGS sequence"/>
</dbReference>
<evidence type="ECO:0000313" key="2">
    <source>
        <dbReference type="Proteomes" id="UP000244174"/>
    </source>
</evidence>
<name>A0A2T6AFM1_9FLAO</name>
<organism evidence="1 2">
    <name type="scientific">Christiangramia gaetbulicola</name>
    <dbReference type="NCBI Taxonomy" id="703340"/>
    <lineage>
        <taxon>Bacteria</taxon>
        <taxon>Pseudomonadati</taxon>
        <taxon>Bacteroidota</taxon>
        <taxon>Flavobacteriia</taxon>
        <taxon>Flavobacteriales</taxon>
        <taxon>Flavobacteriaceae</taxon>
        <taxon>Christiangramia</taxon>
    </lineage>
</organism>
<comment type="caution">
    <text evidence="1">The sequence shown here is derived from an EMBL/GenBank/DDBJ whole genome shotgun (WGS) entry which is preliminary data.</text>
</comment>
<evidence type="ECO:0000313" key="1">
    <source>
        <dbReference type="EMBL" id="PTX42615.1"/>
    </source>
</evidence>
<accession>A0A2T6AFM1</accession>